<sequence>MSFFLSKLASSQKAKAVKTNGRKGNNSNGNTERPRHMQIVATSYTSKPVNVSPSFLKTTPYDAKPILTYPVDFAKTPVPEYEDLYAVVLDNVLSPSECKQLIAYAEESAGAGGETKAVDGDQDGEAAENTVENNGWRPAMVNAGPGKEVLMTEYRNSDRIIWDNQDMMDRLWARCLQGDGIKEHLGHLEGGSLISSARKGVEWHFSRLNERMRFLKYGPGQFFKEHCDGSFSTPGRDDERSFVTLHLYLNDSLQALTPVDTGNDPAMSASFPPPLADSDSPAPPEDMLRGGATPFHSRDMKRRVDVDPKAGRVLLFQHNGLLHSGDYVTNGVKYTMRTDLMYELKLEQ</sequence>
<evidence type="ECO:0000256" key="5">
    <source>
        <dbReference type="ARBA" id="ARBA00023004"/>
    </source>
</evidence>
<keyword evidence="3" id="KW-0223">Dioxygenase</keyword>
<evidence type="ECO:0000256" key="4">
    <source>
        <dbReference type="ARBA" id="ARBA00023002"/>
    </source>
</evidence>
<dbReference type="PANTHER" id="PTHR10869:SF241">
    <property type="entry name" value="FE2OG DIOXYGENASE DOMAIN-CONTAINING PROTEIN"/>
    <property type="match status" value="1"/>
</dbReference>
<keyword evidence="9" id="KW-1185">Reference proteome</keyword>
<feature type="region of interest" description="Disordered" evidence="6">
    <location>
        <begin position="259"/>
        <end position="301"/>
    </location>
</feature>
<proteinExistence type="predicted"/>
<dbReference type="GO" id="GO:0004656">
    <property type="term" value="F:procollagen-proline 4-dioxygenase activity"/>
    <property type="evidence" value="ECO:0007669"/>
    <property type="project" value="TreeGrafter"/>
</dbReference>
<evidence type="ECO:0000313" key="8">
    <source>
        <dbReference type="EMBL" id="KIM25823.1"/>
    </source>
</evidence>
<reference evidence="8 9" key="1">
    <citation type="submission" date="2014-04" db="EMBL/GenBank/DDBJ databases">
        <authorList>
            <consortium name="DOE Joint Genome Institute"/>
            <person name="Kuo A."/>
            <person name="Zuccaro A."/>
            <person name="Kohler A."/>
            <person name="Nagy L.G."/>
            <person name="Floudas D."/>
            <person name="Copeland A."/>
            <person name="Barry K.W."/>
            <person name="Cichocki N."/>
            <person name="Veneault-Fourrey C."/>
            <person name="LaButti K."/>
            <person name="Lindquist E.A."/>
            <person name="Lipzen A."/>
            <person name="Lundell T."/>
            <person name="Morin E."/>
            <person name="Murat C."/>
            <person name="Sun H."/>
            <person name="Tunlid A."/>
            <person name="Henrissat B."/>
            <person name="Grigoriev I.V."/>
            <person name="Hibbett D.S."/>
            <person name="Martin F."/>
            <person name="Nordberg H.P."/>
            <person name="Cantor M.N."/>
            <person name="Hua S.X."/>
        </authorList>
    </citation>
    <scope>NUCLEOTIDE SEQUENCE [LARGE SCALE GENOMIC DNA]</scope>
    <source>
        <strain evidence="8 9">MAFF 305830</strain>
    </source>
</reference>
<dbReference type="AlphaFoldDB" id="A0A0C2WHE8"/>
<evidence type="ECO:0000256" key="3">
    <source>
        <dbReference type="ARBA" id="ARBA00022964"/>
    </source>
</evidence>
<evidence type="ECO:0000256" key="6">
    <source>
        <dbReference type="SAM" id="MobiDB-lite"/>
    </source>
</evidence>
<keyword evidence="5" id="KW-0408">Iron</keyword>
<accession>A0A0C2WHE8</accession>
<dbReference type="HOGENOM" id="CLU_041456_2_1_1"/>
<dbReference type="SMART" id="SM00702">
    <property type="entry name" value="P4Hc"/>
    <property type="match status" value="1"/>
</dbReference>
<dbReference type="PANTHER" id="PTHR10869">
    <property type="entry name" value="PROLYL 4-HYDROXYLASE ALPHA SUBUNIT"/>
    <property type="match status" value="1"/>
</dbReference>
<evidence type="ECO:0000256" key="1">
    <source>
        <dbReference type="ARBA" id="ARBA00001961"/>
    </source>
</evidence>
<evidence type="ECO:0000256" key="2">
    <source>
        <dbReference type="ARBA" id="ARBA00022723"/>
    </source>
</evidence>
<dbReference type="GO" id="GO:0031418">
    <property type="term" value="F:L-ascorbic acid binding"/>
    <property type="evidence" value="ECO:0007669"/>
    <property type="project" value="InterPro"/>
</dbReference>
<keyword evidence="2" id="KW-0479">Metal-binding</keyword>
<dbReference type="EMBL" id="KN824311">
    <property type="protein sequence ID" value="KIM25823.1"/>
    <property type="molecule type" value="Genomic_DNA"/>
</dbReference>
<feature type="compositionally biased region" description="Polar residues" evidence="6">
    <location>
        <begin position="22"/>
        <end position="31"/>
    </location>
</feature>
<dbReference type="Pfam" id="PF13640">
    <property type="entry name" value="2OG-FeII_Oxy_3"/>
    <property type="match status" value="1"/>
</dbReference>
<gene>
    <name evidence="8" type="ORF">M408DRAFT_73768</name>
</gene>
<evidence type="ECO:0000259" key="7">
    <source>
        <dbReference type="SMART" id="SM00702"/>
    </source>
</evidence>
<reference evidence="9" key="2">
    <citation type="submission" date="2015-01" db="EMBL/GenBank/DDBJ databases">
        <title>Evolutionary Origins and Diversification of the Mycorrhizal Mutualists.</title>
        <authorList>
            <consortium name="DOE Joint Genome Institute"/>
            <consortium name="Mycorrhizal Genomics Consortium"/>
            <person name="Kohler A."/>
            <person name="Kuo A."/>
            <person name="Nagy L.G."/>
            <person name="Floudas D."/>
            <person name="Copeland A."/>
            <person name="Barry K.W."/>
            <person name="Cichocki N."/>
            <person name="Veneault-Fourrey C."/>
            <person name="LaButti K."/>
            <person name="Lindquist E.A."/>
            <person name="Lipzen A."/>
            <person name="Lundell T."/>
            <person name="Morin E."/>
            <person name="Murat C."/>
            <person name="Riley R."/>
            <person name="Ohm R."/>
            <person name="Sun H."/>
            <person name="Tunlid A."/>
            <person name="Henrissat B."/>
            <person name="Grigoriev I.V."/>
            <person name="Hibbett D.S."/>
            <person name="Martin F."/>
        </authorList>
    </citation>
    <scope>NUCLEOTIDE SEQUENCE [LARGE SCALE GENOMIC DNA]</scope>
    <source>
        <strain evidence="9">MAFF 305830</strain>
    </source>
</reference>
<dbReference type="Proteomes" id="UP000054097">
    <property type="component" value="Unassembled WGS sequence"/>
</dbReference>
<keyword evidence="4" id="KW-0560">Oxidoreductase</keyword>
<dbReference type="GO" id="GO:0005783">
    <property type="term" value="C:endoplasmic reticulum"/>
    <property type="evidence" value="ECO:0007669"/>
    <property type="project" value="TreeGrafter"/>
</dbReference>
<comment type="cofactor">
    <cofactor evidence="1">
        <name>L-ascorbate</name>
        <dbReference type="ChEBI" id="CHEBI:38290"/>
    </cofactor>
</comment>
<evidence type="ECO:0000313" key="9">
    <source>
        <dbReference type="Proteomes" id="UP000054097"/>
    </source>
</evidence>
<dbReference type="InterPro" id="IPR044862">
    <property type="entry name" value="Pro_4_hyd_alph_FE2OG_OXY"/>
</dbReference>
<dbReference type="Gene3D" id="2.60.120.620">
    <property type="entry name" value="q2cbj1_9rhob like domain"/>
    <property type="match status" value="1"/>
</dbReference>
<name>A0A0C2WHE8_SERVB</name>
<feature type="region of interest" description="Disordered" evidence="6">
    <location>
        <begin position="1"/>
        <end position="36"/>
    </location>
</feature>
<protein>
    <recommendedName>
        <fullName evidence="7">Prolyl 4-hydroxylase alpha subunit domain-containing protein</fullName>
    </recommendedName>
</protein>
<dbReference type="InterPro" id="IPR006620">
    <property type="entry name" value="Pro_4_hyd_alph"/>
</dbReference>
<dbReference type="GO" id="GO:0005506">
    <property type="term" value="F:iron ion binding"/>
    <property type="evidence" value="ECO:0007669"/>
    <property type="project" value="InterPro"/>
</dbReference>
<organism evidence="8 9">
    <name type="scientific">Serendipita vermifera MAFF 305830</name>
    <dbReference type="NCBI Taxonomy" id="933852"/>
    <lineage>
        <taxon>Eukaryota</taxon>
        <taxon>Fungi</taxon>
        <taxon>Dikarya</taxon>
        <taxon>Basidiomycota</taxon>
        <taxon>Agaricomycotina</taxon>
        <taxon>Agaricomycetes</taxon>
        <taxon>Sebacinales</taxon>
        <taxon>Serendipitaceae</taxon>
        <taxon>Serendipita</taxon>
    </lineage>
</organism>
<dbReference type="OrthoDB" id="69177at2759"/>
<dbReference type="InterPro" id="IPR045054">
    <property type="entry name" value="P4HA-like"/>
</dbReference>
<dbReference type="STRING" id="933852.A0A0C2WHE8"/>
<feature type="domain" description="Prolyl 4-hydroxylase alpha subunit" evidence="7">
    <location>
        <begin position="84"/>
        <end position="341"/>
    </location>
</feature>